<keyword evidence="2" id="KW-0238">DNA-binding</keyword>
<feature type="domain" description="HTH lacI-type" evidence="4">
    <location>
        <begin position="6"/>
        <end position="60"/>
    </location>
</feature>
<dbReference type="PANTHER" id="PTHR30146">
    <property type="entry name" value="LACI-RELATED TRANSCRIPTIONAL REPRESSOR"/>
    <property type="match status" value="1"/>
</dbReference>
<dbReference type="SUPFAM" id="SSF53822">
    <property type="entry name" value="Periplasmic binding protein-like I"/>
    <property type="match status" value="1"/>
</dbReference>
<dbReference type="GO" id="GO:0003700">
    <property type="term" value="F:DNA-binding transcription factor activity"/>
    <property type="evidence" value="ECO:0007669"/>
    <property type="project" value="TreeGrafter"/>
</dbReference>
<dbReference type="PROSITE" id="PS00356">
    <property type="entry name" value="HTH_LACI_1"/>
    <property type="match status" value="1"/>
</dbReference>
<dbReference type="InterPro" id="IPR028082">
    <property type="entry name" value="Peripla_BP_I"/>
</dbReference>
<keyword evidence="1" id="KW-0805">Transcription regulation</keyword>
<dbReference type="OrthoDB" id="8433438at2"/>
<dbReference type="STRING" id="1156985.SAMN04488118_10499"/>
<evidence type="ECO:0000313" key="6">
    <source>
        <dbReference type="Proteomes" id="UP000198767"/>
    </source>
</evidence>
<dbReference type="CDD" id="cd01392">
    <property type="entry name" value="HTH_LacI"/>
    <property type="match status" value="1"/>
</dbReference>
<evidence type="ECO:0000256" key="1">
    <source>
        <dbReference type="ARBA" id="ARBA00023015"/>
    </source>
</evidence>
<evidence type="ECO:0000256" key="3">
    <source>
        <dbReference type="ARBA" id="ARBA00023163"/>
    </source>
</evidence>
<sequence>MSEKATTVQDVARTAGVSTATVSRALSTPDKVSERTREVVFKAVEQTGYRVNRAARNLRTQRSNTALVILPDLSNPFFSEILEGISDHLSGTGYSMLVAGMTQIRDSGERLIDYLNDGRADGMIVLDGSLPQDAISSLTAPTHRDKIVFACEWTNQADFPSVRSRNRQGARDAIRHLYDLGHRKIGHITGPEGNVLSLERRDGAVAELTGLGIAPRAEWVIPAGFSLPDGRKAAQRFLKLKDRPTAIFCASDIQAIALISELQRHDIRVPNDLSVVGFDDIEMAEFVTPALTTIRQDRFQLGYAAAVLLMECISKDSSRDYAQIHQIPTNLVPRDSTAPLLP</sequence>
<name>A0A1G5QF36_9RHOB</name>
<dbReference type="PROSITE" id="PS50932">
    <property type="entry name" value="HTH_LACI_2"/>
    <property type="match status" value="1"/>
</dbReference>
<dbReference type="SMART" id="SM00354">
    <property type="entry name" value="HTH_LACI"/>
    <property type="match status" value="1"/>
</dbReference>
<proteinExistence type="predicted"/>
<organism evidence="5 6">
    <name type="scientific">Epibacterium ulvae</name>
    <dbReference type="NCBI Taxonomy" id="1156985"/>
    <lineage>
        <taxon>Bacteria</taxon>
        <taxon>Pseudomonadati</taxon>
        <taxon>Pseudomonadota</taxon>
        <taxon>Alphaproteobacteria</taxon>
        <taxon>Rhodobacterales</taxon>
        <taxon>Roseobacteraceae</taxon>
        <taxon>Epibacterium</taxon>
    </lineage>
</organism>
<reference evidence="5 6" key="1">
    <citation type="submission" date="2016-10" db="EMBL/GenBank/DDBJ databases">
        <authorList>
            <person name="de Groot N.N."/>
        </authorList>
    </citation>
    <scope>NUCLEOTIDE SEQUENCE [LARGE SCALE GENOMIC DNA]</scope>
    <source>
        <strain evidence="5 6">U95</strain>
    </source>
</reference>
<keyword evidence="3" id="KW-0804">Transcription</keyword>
<dbReference type="Gene3D" id="3.40.50.2300">
    <property type="match status" value="2"/>
</dbReference>
<protein>
    <submittedName>
        <fullName evidence="5">Transcriptional regulator, LacI family</fullName>
    </submittedName>
</protein>
<dbReference type="PANTHER" id="PTHR30146:SF109">
    <property type="entry name" value="HTH-TYPE TRANSCRIPTIONAL REGULATOR GALS"/>
    <property type="match status" value="1"/>
</dbReference>
<evidence type="ECO:0000313" key="5">
    <source>
        <dbReference type="EMBL" id="SCZ60495.1"/>
    </source>
</evidence>
<dbReference type="PRINTS" id="PR00036">
    <property type="entry name" value="HTHLACI"/>
</dbReference>
<dbReference type="CDD" id="cd06284">
    <property type="entry name" value="PBP1_LacI-like"/>
    <property type="match status" value="1"/>
</dbReference>
<dbReference type="RefSeq" id="WP_090217799.1">
    <property type="nucleotide sequence ID" value="NZ_CANLDO010000004.1"/>
</dbReference>
<evidence type="ECO:0000256" key="2">
    <source>
        <dbReference type="ARBA" id="ARBA00023125"/>
    </source>
</evidence>
<keyword evidence="6" id="KW-1185">Reference proteome</keyword>
<dbReference type="InterPro" id="IPR000843">
    <property type="entry name" value="HTH_LacI"/>
</dbReference>
<gene>
    <name evidence="5" type="ORF">SAMN04488118_10499</name>
</gene>
<accession>A0A1G5QF36</accession>
<dbReference type="Gene3D" id="1.10.260.40">
    <property type="entry name" value="lambda repressor-like DNA-binding domains"/>
    <property type="match status" value="1"/>
</dbReference>
<dbReference type="GO" id="GO:0000976">
    <property type="term" value="F:transcription cis-regulatory region binding"/>
    <property type="evidence" value="ECO:0007669"/>
    <property type="project" value="TreeGrafter"/>
</dbReference>
<dbReference type="SUPFAM" id="SSF47413">
    <property type="entry name" value="lambda repressor-like DNA-binding domains"/>
    <property type="match status" value="1"/>
</dbReference>
<dbReference type="EMBL" id="FMWG01000004">
    <property type="protein sequence ID" value="SCZ60495.1"/>
    <property type="molecule type" value="Genomic_DNA"/>
</dbReference>
<dbReference type="Pfam" id="PF13377">
    <property type="entry name" value="Peripla_BP_3"/>
    <property type="match status" value="1"/>
</dbReference>
<dbReference type="InterPro" id="IPR010982">
    <property type="entry name" value="Lambda_DNA-bd_dom_sf"/>
</dbReference>
<dbReference type="Proteomes" id="UP000198767">
    <property type="component" value="Unassembled WGS sequence"/>
</dbReference>
<dbReference type="Pfam" id="PF00356">
    <property type="entry name" value="LacI"/>
    <property type="match status" value="1"/>
</dbReference>
<dbReference type="InterPro" id="IPR046335">
    <property type="entry name" value="LacI/GalR-like_sensor"/>
</dbReference>
<evidence type="ECO:0000259" key="4">
    <source>
        <dbReference type="PROSITE" id="PS50932"/>
    </source>
</evidence>
<dbReference type="AlphaFoldDB" id="A0A1G5QF36"/>